<dbReference type="GO" id="GO:0005829">
    <property type="term" value="C:cytosol"/>
    <property type="evidence" value="ECO:0007669"/>
    <property type="project" value="TreeGrafter"/>
</dbReference>
<dbReference type="Gene3D" id="3.40.50.150">
    <property type="entry name" value="Vaccinia Virus protein VP39"/>
    <property type="match status" value="1"/>
</dbReference>
<feature type="binding site" evidence="6">
    <location>
        <begin position="124"/>
        <end position="125"/>
    </location>
    <ligand>
        <name>S-adenosyl-L-methionine</name>
        <dbReference type="ChEBI" id="CHEBI:59789"/>
    </ligand>
</feature>
<keyword evidence="8" id="KW-1185">Reference proteome</keyword>
<dbReference type="EMBL" id="CP038013">
    <property type="protein sequence ID" value="QBQ08200.1"/>
    <property type="molecule type" value="Genomic_DNA"/>
</dbReference>
<evidence type="ECO:0000256" key="4">
    <source>
        <dbReference type="ARBA" id="ARBA00022679"/>
    </source>
</evidence>
<keyword evidence="1 6" id="KW-0963">Cytoplasm</keyword>
<dbReference type="GO" id="GO:0070043">
    <property type="term" value="F:rRNA (guanine-N7-)-methyltransferase activity"/>
    <property type="evidence" value="ECO:0007669"/>
    <property type="project" value="UniProtKB-UniRule"/>
</dbReference>
<comment type="subcellular location">
    <subcellularLocation>
        <location evidence="6">Cytoplasm</location>
    </subcellularLocation>
</comment>
<dbReference type="SUPFAM" id="SSF53335">
    <property type="entry name" value="S-adenosyl-L-methionine-dependent methyltransferases"/>
    <property type="match status" value="1"/>
</dbReference>
<feature type="binding site" evidence="6">
    <location>
        <position position="78"/>
    </location>
    <ligand>
        <name>S-adenosyl-L-methionine</name>
        <dbReference type="ChEBI" id="CHEBI:59789"/>
    </ligand>
</feature>
<dbReference type="HAMAP" id="MF_00074">
    <property type="entry name" value="16SrRNA_methyltr_G"/>
    <property type="match status" value="1"/>
</dbReference>
<dbReference type="KEGG" id="sgq:SGLAD_v1c10010"/>
<name>A0A4P7AKW6_9MOLU</name>
<proteinExistence type="inferred from homology"/>
<dbReference type="PANTHER" id="PTHR31760:SF0">
    <property type="entry name" value="S-ADENOSYL-L-METHIONINE-DEPENDENT METHYLTRANSFERASES SUPERFAMILY PROTEIN"/>
    <property type="match status" value="1"/>
</dbReference>
<protein>
    <recommendedName>
        <fullName evidence="6">Ribosomal RNA small subunit methyltransferase G</fullName>
        <ecNumber evidence="6">2.1.1.-</ecNumber>
    </recommendedName>
    <alternativeName>
        <fullName evidence="6">16S rRNA 7-methylguanosine methyltransferase</fullName>
        <shortName evidence="6">16S rRNA m7G methyltransferase</shortName>
    </alternativeName>
</protein>
<dbReference type="Proteomes" id="UP000294309">
    <property type="component" value="Chromosome"/>
</dbReference>
<keyword evidence="5 6" id="KW-0949">S-adenosyl-L-methionine</keyword>
<evidence type="ECO:0000313" key="7">
    <source>
        <dbReference type="EMBL" id="QBQ08200.1"/>
    </source>
</evidence>
<feature type="binding site" evidence="6">
    <location>
        <position position="141"/>
    </location>
    <ligand>
        <name>S-adenosyl-L-methionine</name>
        <dbReference type="ChEBI" id="CHEBI:59789"/>
    </ligand>
</feature>
<dbReference type="InterPro" id="IPR003682">
    <property type="entry name" value="rRNA_ssu_MeTfrase_G"/>
</dbReference>
<evidence type="ECO:0000256" key="5">
    <source>
        <dbReference type="ARBA" id="ARBA00022691"/>
    </source>
</evidence>
<evidence type="ECO:0000256" key="6">
    <source>
        <dbReference type="HAMAP-Rule" id="MF_00074"/>
    </source>
</evidence>
<keyword evidence="3 6" id="KW-0489">Methyltransferase</keyword>
<dbReference type="Pfam" id="PF02527">
    <property type="entry name" value="GidB"/>
    <property type="match status" value="1"/>
</dbReference>
<reference evidence="7 8" key="1">
    <citation type="submission" date="2019-03" db="EMBL/GenBank/DDBJ databases">
        <title>Complete genome sequence of Spiroplasma gladiatoris TG-1 (DSM 22552).</title>
        <authorList>
            <person name="Lin Y.-C."/>
            <person name="Chou L."/>
            <person name="Kuo C.-H."/>
        </authorList>
    </citation>
    <scope>NUCLEOTIDE SEQUENCE [LARGE SCALE GENOMIC DNA]</scope>
    <source>
        <strain evidence="7 8">TG-1</strain>
    </source>
</reference>
<sequence length="232" mass="26756">MWDWNTLEGYVGGISEEVKTKLIQFKDLLKSENQKYNLTTIIDDQEIYLKHFVDSVLFTKNISLIDQKILDIGTGAGFPGLIIKILFPNTNIYLVESNNKKISFLKLVIETLKLENVFTVNKRAEEYSLEQKEQFDIVISRAMAPLNILLEVGVQALKVNGYFICLKSKNVKSEILDLNSKESTIGLKLDKEQKLIINNLGERINLFYKKFSKTNEIYPRLYSQIKKRPLGK</sequence>
<dbReference type="AlphaFoldDB" id="A0A4P7AKW6"/>
<keyword evidence="2 6" id="KW-0698">rRNA processing</keyword>
<dbReference type="OrthoDB" id="9808773at2"/>
<keyword evidence="4 6" id="KW-0808">Transferase</keyword>
<dbReference type="PIRSF" id="PIRSF003078">
    <property type="entry name" value="GidB"/>
    <property type="match status" value="1"/>
</dbReference>
<dbReference type="CDD" id="cd02440">
    <property type="entry name" value="AdoMet_MTases"/>
    <property type="match status" value="1"/>
</dbReference>
<evidence type="ECO:0000313" key="8">
    <source>
        <dbReference type="Proteomes" id="UP000294309"/>
    </source>
</evidence>
<evidence type="ECO:0000256" key="3">
    <source>
        <dbReference type="ARBA" id="ARBA00022603"/>
    </source>
</evidence>
<gene>
    <name evidence="6 7" type="primary">rsmG</name>
    <name evidence="7" type="ORF">SGLAD_v1c10010</name>
</gene>
<evidence type="ECO:0000256" key="2">
    <source>
        <dbReference type="ARBA" id="ARBA00022552"/>
    </source>
</evidence>
<dbReference type="NCBIfam" id="TIGR00138">
    <property type="entry name" value="rsmG_gidB"/>
    <property type="match status" value="1"/>
</dbReference>
<dbReference type="EC" id="2.1.1.-" evidence="6"/>
<organism evidence="7 8">
    <name type="scientific">Spiroplasma gladiatoris</name>
    <dbReference type="NCBI Taxonomy" id="2143"/>
    <lineage>
        <taxon>Bacteria</taxon>
        <taxon>Bacillati</taxon>
        <taxon>Mycoplasmatota</taxon>
        <taxon>Mollicutes</taxon>
        <taxon>Entomoplasmatales</taxon>
        <taxon>Spiroplasmataceae</taxon>
        <taxon>Spiroplasma</taxon>
    </lineage>
</organism>
<comment type="caution">
    <text evidence="6">Lacks conserved residue(s) required for the propagation of feature annotation.</text>
</comment>
<comment type="function">
    <text evidence="6">Specifically methylates the N7 position of a guanine in 16S rRNA.</text>
</comment>
<dbReference type="RefSeq" id="WP_134298342.1">
    <property type="nucleotide sequence ID" value="NZ_CP038013.1"/>
</dbReference>
<evidence type="ECO:0000256" key="1">
    <source>
        <dbReference type="ARBA" id="ARBA00022490"/>
    </source>
</evidence>
<dbReference type="PANTHER" id="PTHR31760">
    <property type="entry name" value="S-ADENOSYL-L-METHIONINE-DEPENDENT METHYLTRANSFERASES SUPERFAMILY PROTEIN"/>
    <property type="match status" value="1"/>
</dbReference>
<feature type="binding site" evidence="6">
    <location>
        <position position="73"/>
    </location>
    <ligand>
        <name>S-adenosyl-L-methionine</name>
        <dbReference type="ChEBI" id="CHEBI:59789"/>
    </ligand>
</feature>
<accession>A0A4P7AKW6</accession>
<comment type="similarity">
    <text evidence="6">Belongs to the methyltransferase superfamily. RNA methyltransferase RsmG family.</text>
</comment>
<dbReference type="InterPro" id="IPR029063">
    <property type="entry name" value="SAM-dependent_MTases_sf"/>
</dbReference>